<organism evidence="6 7">
    <name type="scientific">Streptomyces rubiginosohelvolus</name>
    <dbReference type="NCBI Taxonomy" id="67362"/>
    <lineage>
        <taxon>Bacteria</taxon>
        <taxon>Bacillati</taxon>
        <taxon>Actinomycetota</taxon>
        <taxon>Actinomycetes</taxon>
        <taxon>Kitasatosporales</taxon>
        <taxon>Streptomycetaceae</taxon>
        <taxon>Streptomyces</taxon>
    </lineage>
</organism>
<keyword evidence="7" id="KW-1185">Reference proteome</keyword>
<evidence type="ECO:0000256" key="4">
    <source>
        <dbReference type="ARBA" id="ARBA00023163"/>
    </source>
</evidence>
<protein>
    <submittedName>
        <fullName evidence="6">LysR family transcriptional regulator</fullName>
    </submittedName>
</protein>
<dbReference type="SUPFAM" id="SSF46785">
    <property type="entry name" value="Winged helix' DNA-binding domain"/>
    <property type="match status" value="1"/>
</dbReference>
<dbReference type="EMBL" id="JBHXKZ010000018">
    <property type="protein sequence ID" value="MFD4825071.1"/>
    <property type="molecule type" value="Genomic_DNA"/>
</dbReference>
<dbReference type="Gene3D" id="3.40.190.10">
    <property type="entry name" value="Periplasmic binding protein-like II"/>
    <property type="match status" value="2"/>
</dbReference>
<evidence type="ECO:0000256" key="1">
    <source>
        <dbReference type="ARBA" id="ARBA00009437"/>
    </source>
</evidence>
<proteinExistence type="inferred from homology"/>
<keyword evidence="2" id="KW-0805">Transcription regulation</keyword>
<name>A0ABW6F6Y2_9ACTN</name>
<dbReference type="Gene3D" id="1.10.10.10">
    <property type="entry name" value="Winged helix-like DNA-binding domain superfamily/Winged helix DNA-binding domain"/>
    <property type="match status" value="1"/>
</dbReference>
<dbReference type="CDD" id="cd08414">
    <property type="entry name" value="PBP2_LTTR_aromatics_like"/>
    <property type="match status" value="1"/>
</dbReference>
<dbReference type="Pfam" id="PF00126">
    <property type="entry name" value="HTH_1"/>
    <property type="match status" value="1"/>
</dbReference>
<dbReference type="RefSeq" id="WP_382775031.1">
    <property type="nucleotide sequence ID" value="NZ_JBHXKZ010000018.1"/>
</dbReference>
<dbReference type="PRINTS" id="PR00039">
    <property type="entry name" value="HTHLYSR"/>
</dbReference>
<dbReference type="InterPro" id="IPR036388">
    <property type="entry name" value="WH-like_DNA-bd_sf"/>
</dbReference>
<dbReference type="SUPFAM" id="SSF53850">
    <property type="entry name" value="Periplasmic binding protein-like II"/>
    <property type="match status" value="1"/>
</dbReference>
<evidence type="ECO:0000313" key="6">
    <source>
        <dbReference type="EMBL" id="MFD4825071.1"/>
    </source>
</evidence>
<dbReference type="Pfam" id="PF03466">
    <property type="entry name" value="LysR_substrate"/>
    <property type="match status" value="1"/>
</dbReference>
<evidence type="ECO:0000256" key="3">
    <source>
        <dbReference type="ARBA" id="ARBA00023125"/>
    </source>
</evidence>
<dbReference type="InterPro" id="IPR005119">
    <property type="entry name" value="LysR_subst-bd"/>
</dbReference>
<dbReference type="Proteomes" id="UP001598352">
    <property type="component" value="Unassembled WGS sequence"/>
</dbReference>
<dbReference type="InterPro" id="IPR036390">
    <property type="entry name" value="WH_DNA-bd_sf"/>
</dbReference>
<dbReference type="PROSITE" id="PS50931">
    <property type="entry name" value="HTH_LYSR"/>
    <property type="match status" value="1"/>
</dbReference>
<keyword evidence="3" id="KW-0238">DNA-binding</keyword>
<evidence type="ECO:0000256" key="2">
    <source>
        <dbReference type="ARBA" id="ARBA00023015"/>
    </source>
</evidence>
<comment type="caution">
    <text evidence="6">The sequence shown here is derived from an EMBL/GenBank/DDBJ whole genome shotgun (WGS) entry which is preliminary data.</text>
</comment>
<dbReference type="PANTHER" id="PTHR30346">
    <property type="entry name" value="TRANSCRIPTIONAL DUAL REGULATOR HCAR-RELATED"/>
    <property type="match status" value="1"/>
</dbReference>
<feature type="domain" description="HTH lysR-type" evidence="5">
    <location>
        <begin position="3"/>
        <end position="60"/>
    </location>
</feature>
<gene>
    <name evidence="6" type="ORF">ACFWOQ_21080</name>
</gene>
<dbReference type="InterPro" id="IPR000847">
    <property type="entry name" value="LysR_HTH_N"/>
</dbReference>
<dbReference type="PANTHER" id="PTHR30346:SF28">
    <property type="entry name" value="HTH-TYPE TRANSCRIPTIONAL REGULATOR CYNR"/>
    <property type="match status" value="1"/>
</dbReference>
<evidence type="ECO:0000259" key="5">
    <source>
        <dbReference type="PROSITE" id="PS50931"/>
    </source>
</evidence>
<reference evidence="6 7" key="1">
    <citation type="submission" date="2024-09" db="EMBL/GenBank/DDBJ databases">
        <title>The Natural Products Discovery Center: Release of the First 8490 Sequenced Strains for Exploring Actinobacteria Biosynthetic Diversity.</title>
        <authorList>
            <person name="Kalkreuter E."/>
            <person name="Kautsar S.A."/>
            <person name="Yang D."/>
            <person name="Bader C.D."/>
            <person name="Teijaro C.N."/>
            <person name="Fluegel L."/>
            <person name="Davis C.M."/>
            <person name="Simpson J.R."/>
            <person name="Lauterbach L."/>
            <person name="Steele A.D."/>
            <person name="Gui C."/>
            <person name="Meng S."/>
            <person name="Li G."/>
            <person name="Viehrig K."/>
            <person name="Ye F."/>
            <person name="Su P."/>
            <person name="Kiefer A.F."/>
            <person name="Nichols A."/>
            <person name="Cepeda A.J."/>
            <person name="Yan W."/>
            <person name="Fan B."/>
            <person name="Jiang Y."/>
            <person name="Adhikari A."/>
            <person name="Zheng C.-J."/>
            <person name="Schuster L."/>
            <person name="Cowan T.M."/>
            <person name="Smanski M.J."/>
            <person name="Chevrette M.G."/>
            <person name="De Carvalho L.P.S."/>
            <person name="Shen B."/>
        </authorList>
    </citation>
    <scope>NUCLEOTIDE SEQUENCE [LARGE SCALE GENOMIC DNA]</scope>
    <source>
        <strain evidence="6 7">NPDC058428</strain>
    </source>
</reference>
<sequence>MNVELRHLRALVALAESNTFTTAAAVLGTTQPTLSRTITQLEEITGVRLVERTTREMSLTPAGRQFSATARELLASLNTALDELGRTEAPLRLGWAWAGFGGHTVPLLQEWKRAHAGAVELSRPPDPVAALRRGAIDAALVRRTPSPGPLPGLATATLFTERLVAAIAVKDSRAAKTSVTLPELAQGPVAVCATAPTVTDHLWDHTGHTPHTISVANTDEWLTLISVGDAVGVTAQATTYNHQAPDVAYRPIEDSPPVEVTLAWRATEPHPHAHAFAQFARDYFAQLFDTSTPPFSLNHGENAEEQNTP</sequence>
<comment type="similarity">
    <text evidence="1">Belongs to the LysR transcriptional regulatory family.</text>
</comment>
<accession>A0ABW6F6Y2</accession>
<evidence type="ECO:0000313" key="7">
    <source>
        <dbReference type="Proteomes" id="UP001598352"/>
    </source>
</evidence>
<keyword evidence="4" id="KW-0804">Transcription</keyword>